<dbReference type="PATRIC" id="fig|1173027.3.peg.6863"/>
<evidence type="ECO:0000256" key="5">
    <source>
        <dbReference type="ARBA" id="ARBA00022741"/>
    </source>
</evidence>
<keyword evidence="5" id="KW-0547">Nucleotide-binding</keyword>
<keyword evidence="6 10" id="KW-0418">Kinase</keyword>
<dbReference type="Pfam" id="PF01288">
    <property type="entry name" value="HPPK"/>
    <property type="match status" value="1"/>
</dbReference>
<evidence type="ECO:0000256" key="6">
    <source>
        <dbReference type="ARBA" id="ARBA00022777"/>
    </source>
</evidence>
<dbReference type="CDD" id="cd00483">
    <property type="entry name" value="HPPK"/>
    <property type="match status" value="1"/>
</dbReference>
<dbReference type="EMBL" id="CP003630">
    <property type="protein sequence ID" value="AFZ21796.1"/>
    <property type="molecule type" value="Genomic_DNA"/>
</dbReference>
<dbReference type="Proteomes" id="UP000010471">
    <property type="component" value="Chromosome"/>
</dbReference>
<evidence type="ECO:0000313" key="11">
    <source>
        <dbReference type="Proteomes" id="UP000010471"/>
    </source>
</evidence>
<evidence type="ECO:0000256" key="2">
    <source>
        <dbReference type="ARBA" id="ARBA00005051"/>
    </source>
</evidence>
<dbReference type="SUPFAM" id="SSF55083">
    <property type="entry name" value="6-hydroxymethyl-7,8-dihydropterin pyrophosphokinase, HPPK"/>
    <property type="match status" value="1"/>
</dbReference>
<evidence type="ECO:0000259" key="9">
    <source>
        <dbReference type="PROSITE" id="PS00794"/>
    </source>
</evidence>
<evidence type="ECO:0000256" key="4">
    <source>
        <dbReference type="ARBA" id="ARBA00022679"/>
    </source>
</evidence>
<evidence type="ECO:0000256" key="7">
    <source>
        <dbReference type="ARBA" id="ARBA00022840"/>
    </source>
</evidence>
<dbReference type="GO" id="GO:0046654">
    <property type="term" value="P:tetrahydrofolate biosynthetic process"/>
    <property type="evidence" value="ECO:0007669"/>
    <property type="project" value="UniProtKB-UniPathway"/>
</dbReference>
<dbReference type="GO" id="GO:0016301">
    <property type="term" value="F:kinase activity"/>
    <property type="evidence" value="ECO:0007669"/>
    <property type="project" value="UniProtKB-KW"/>
</dbReference>
<dbReference type="GO" id="GO:0003848">
    <property type="term" value="F:2-amino-4-hydroxy-6-hydroxymethyldihydropteridine diphosphokinase activity"/>
    <property type="evidence" value="ECO:0007669"/>
    <property type="project" value="UniProtKB-EC"/>
</dbReference>
<dbReference type="HOGENOM" id="CLU_097916_3_0_3"/>
<dbReference type="InterPro" id="IPR035907">
    <property type="entry name" value="Hppk_sf"/>
</dbReference>
<gene>
    <name evidence="10" type="ORF">Mic7113_6204</name>
</gene>
<dbReference type="Gene3D" id="3.30.70.560">
    <property type="entry name" value="7,8-Dihydro-6-hydroxymethylpterin-pyrophosphokinase HPPK"/>
    <property type="match status" value="1"/>
</dbReference>
<keyword evidence="7" id="KW-0067">ATP-binding</keyword>
<evidence type="ECO:0000256" key="8">
    <source>
        <dbReference type="ARBA" id="ARBA00022909"/>
    </source>
</evidence>
<protein>
    <recommendedName>
        <fullName evidence="3">2-amino-4-hydroxy-6-hydroxymethyldihydropteridine diphosphokinase</fullName>
        <ecNumber evidence="3">2.7.6.3</ecNumber>
    </recommendedName>
</protein>
<dbReference type="PROSITE" id="PS00794">
    <property type="entry name" value="HPPK"/>
    <property type="match status" value="1"/>
</dbReference>
<name>K9WPR5_9CYAN</name>
<reference evidence="10 11" key="1">
    <citation type="submission" date="2012-06" db="EMBL/GenBank/DDBJ databases">
        <title>Finished chromosome of genome of Microcoleus sp. PCC 7113.</title>
        <authorList>
            <consortium name="US DOE Joint Genome Institute"/>
            <person name="Gugger M."/>
            <person name="Coursin T."/>
            <person name="Rippka R."/>
            <person name="Tandeau De Marsac N."/>
            <person name="Huntemann M."/>
            <person name="Wei C.-L."/>
            <person name="Han J."/>
            <person name="Detter J.C."/>
            <person name="Han C."/>
            <person name="Tapia R."/>
            <person name="Chen A."/>
            <person name="Kyrpides N."/>
            <person name="Mavromatis K."/>
            <person name="Markowitz V."/>
            <person name="Szeto E."/>
            <person name="Ivanova N."/>
            <person name="Pagani I."/>
            <person name="Pati A."/>
            <person name="Goodwin L."/>
            <person name="Nordberg H.P."/>
            <person name="Cantor M.N."/>
            <person name="Hua S.X."/>
            <person name="Woyke T."/>
            <person name="Kerfeld C.A."/>
        </authorList>
    </citation>
    <scope>NUCLEOTIDE SEQUENCE [LARGE SCALE GENOMIC DNA]</scope>
    <source>
        <strain evidence="10 11">PCC 7113</strain>
    </source>
</reference>
<dbReference type="GO" id="GO:0005524">
    <property type="term" value="F:ATP binding"/>
    <property type="evidence" value="ECO:0007669"/>
    <property type="project" value="UniProtKB-KW"/>
</dbReference>
<sequence>MGEDNGMGMALISQLVSNSVWVAFNGLRRKPPIRMKSEQYTLGQFSPSTIAPASIQSAIALGSNLGDSRTILESALEILDQTLGITLKAQSSWYQTAPVGPPQPDYLNGCALLEVQLTPQELLATLLKIEVQFGRVRQERWGPRTLDLDLLLFDDLILNLPHLQLPHPRLTERAFVLVPLAEIAPDWIEPVSGQSIAQLVQRVDCSGVRRL</sequence>
<keyword evidence="11" id="KW-1185">Reference proteome</keyword>
<dbReference type="GO" id="GO:0046656">
    <property type="term" value="P:folic acid biosynthetic process"/>
    <property type="evidence" value="ECO:0007669"/>
    <property type="project" value="UniProtKB-KW"/>
</dbReference>
<proteinExistence type="predicted"/>
<accession>K9WPR5</accession>
<dbReference type="AlphaFoldDB" id="K9WPR5"/>
<dbReference type="eggNOG" id="COG0801">
    <property type="taxonomic scope" value="Bacteria"/>
</dbReference>
<evidence type="ECO:0000256" key="3">
    <source>
        <dbReference type="ARBA" id="ARBA00013253"/>
    </source>
</evidence>
<comment type="pathway">
    <text evidence="2">Cofactor biosynthesis; tetrahydrofolate biosynthesis; 2-amino-4-hydroxy-6-hydroxymethyl-7,8-dihydropteridine diphosphate from 7,8-dihydroneopterin triphosphate: step 4/4.</text>
</comment>
<dbReference type="UniPathway" id="UPA00077">
    <property type="reaction ID" value="UER00155"/>
</dbReference>
<feature type="domain" description="7,8-dihydro-6-hydroxymethylpterin-pyrophosphokinase" evidence="9">
    <location>
        <begin position="140"/>
        <end position="151"/>
    </location>
</feature>
<dbReference type="PANTHER" id="PTHR43071:SF1">
    <property type="entry name" value="2-AMINO-4-HYDROXY-6-HYDROXYMETHYLDIHYDROPTERIDINE PYROPHOSPHOKINASE"/>
    <property type="match status" value="1"/>
</dbReference>
<evidence type="ECO:0000256" key="1">
    <source>
        <dbReference type="ARBA" id="ARBA00000198"/>
    </source>
</evidence>
<dbReference type="InterPro" id="IPR000550">
    <property type="entry name" value="Hppk"/>
</dbReference>
<dbReference type="STRING" id="1173027.Mic7113_6204"/>
<keyword evidence="4" id="KW-0808">Transferase</keyword>
<keyword evidence="8" id="KW-0289">Folate biosynthesis</keyword>
<organism evidence="10 11">
    <name type="scientific">Allocoleopsis franciscana PCC 7113</name>
    <dbReference type="NCBI Taxonomy" id="1173027"/>
    <lineage>
        <taxon>Bacteria</taxon>
        <taxon>Bacillati</taxon>
        <taxon>Cyanobacteriota</taxon>
        <taxon>Cyanophyceae</taxon>
        <taxon>Coleofasciculales</taxon>
        <taxon>Coleofasciculaceae</taxon>
        <taxon>Allocoleopsis</taxon>
        <taxon>Allocoleopsis franciscana</taxon>
    </lineage>
</organism>
<evidence type="ECO:0000313" key="10">
    <source>
        <dbReference type="EMBL" id="AFZ21796.1"/>
    </source>
</evidence>
<comment type="catalytic activity">
    <reaction evidence="1">
        <text>6-hydroxymethyl-7,8-dihydropterin + ATP = (7,8-dihydropterin-6-yl)methyl diphosphate + AMP + H(+)</text>
        <dbReference type="Rhea" id="RHEA:11412"/>
        <dbReference type="ChEBI" id="CHEBI:15378"/>
        <dbReference type="ChEBI" id="CHEBI:30616"/>
        <dbReference type="ChEBI" id="CHEBI:44841"/>
        <dbReference type="ChEBI" id="CHEBI:72950"/>
        <dbReference type="ChEBI" id="CHEBI:456215"/>
        <dbReference type="EC" id="2.7.6.3"/>
    </reaction>
</comment>
<dbReference type="EC" id="2.7.6.3" evidence="3"/>
<dbReference type="KEGG" id="mic:Mic7113_6204"/>
<dbReference type="NCBIfam" id="TIGR01498">
    <property type="entry name" value="folK"/>
    <property type="match status" value="1"/>
</dbReference>
<dbReference type="PANTHER" id="PTHR43071">
    <property type="entry name" value="2-AMINO-4-HYDROXY-6-HYDROXYMETHYLDIHYDROPTERIDINE PYROPHOSPHOKINASE"/>
    <property type="match status" value="1"/>
</dbReference>